<reference evidence="3" key="1">
    <citation type="submission" date="2025-08" db="UniProtKB">
        <authorList>
            <consortium name="RefSeq"/>
        </authorList>
    </citation>
    <scope>IDENTIFICATION</scope>
    <source>
        <tissue evidence="3">Whole body</tissue>
    </source>
</reference>
<keyword evidence="2" id="KW-1185">Reference proteome</keyword>
<evidence type="ECO:0000313" key="2">
    <source>
        <dbReference type="Proteomes" id="UP001652626"/>
    </source>
</evidence>
<evidence type="ECO:0000256" key="1">
    <source>
        <dbReference type="SAM" id="MobiDB-lite"/>
    </source>
</evidence>
<feature type="region of interest" description="Disordered" evidence="1">
    <location>
        <begin position="263"/>
        <end position="289"/>
    </location>
</feature>
<dbReference type="RefSeq" id="XP_064076253.1">
    <property type="nucleotide sequence ID" value="XM_064220183.1"/>
</dbReference>
<dbReference type="GeneID" id="135194534"/>
<sequence length="636" mass="73227">MAKEKFQKYIISLDAVDVSLLPISYYSKFDNVAPIWTRNNLDMRNDDYYEFEIKNVDTKLDDDPEDEIIKIPCHICNIEVPVPFLKQHIDSNKHTVNMKIADMAVERLKKSMRHHSVSNEETHPTLHFCPACVTVIKLKDKTNHEKSIAHKNSLVVNKFLNDFYLLYTNDTNYDDDDNLDENIYDINESNDRYVQRTNVVKGNVDRSIDSVSFKSATYSGSMFKESDHDTSDKNKKNNDIKTINETKKENNTSVNVFESVEDEATVGDASKETSSPIKKENIKKKKAKANSKAGITQDLVVEAEKILNHRQSSISSSSIEDKVTGEASKIDSEFIKVEKNKSKKAKKSNNQDIVQEYIKGIDYVSVFADEITKTKKSKTKINQEVGQISKEQKHNGRSVESLSFLGDYITVQDTPRNAPEVNKTENNKTKKSKNKQEILEISKQAKDKTRPTDSLFIVDNLTKEATAKVLEISETGKKQTDAQIRNKTTGKNETKRTDKEHVSCQICNQDENRDHSVCIYLWNKLCERLDTDDRITDEFNDLHYHLVMKCNSPFCMVCKVNFYGDVDVITHLLSKEHISRYNMLISEHYLTLDNDLTTCRVCDVKFKKEFELLHCEDIKHITKQEKYKRILSKTNA</sequence>
<evidence type="ECO:0000313" key="3">
    <source>
        <dbReference type="RefSeq" id="XP_064076253.1"/>
    </source>
</evidence>
<organism evidence="2 3">
    <name type="scientific">Vanessa tameamea</name>
    <name type="common">Kamehameha butterfly</name>
    <dbReference type="NCBI Taxonomy" id="334116"/>
    <lineage>
        <taxon>Eukaryota</taxon>
        <taxon>Metazoa</taxon>
        <taxon>Ecdysozoa</taxon>
        <taxon>Arthropoda</taxon>
        <taxon>Hexapoda</taxon>
        <taxon>Insecta</taxon>
        <taxon>Pterygota</taxon>
        <taxon>Neoptera</taxon>
        <taxon>Endopterygota</taxon>
        <taxon>Lepidoptera</taxon>
        <taxon>Glossata</taxon>
        <taxon>Ditrysia</taxon>
        <taxon>Papilionoidea</taxon>
        <taxon>Nymphalidae</taxon>
        <taxon>Nymphalinae</taxon>
        <taxon>Vanessa</taxon>
    </lineage>
</organism>
<dbReference type="Proteomes" id="UP001652626">
    <property type="component" value="Chromosome 31"/>
</dbReference>
<proteinExistence type="predicted"/>
<name>A0ABM4AY86_VANTA</name>
<accession>A0ABM4AY86</accession>
<gene>
    <name evidence="3" type="primary">LOC135194534</name>
</gene>
<protein>
    <submittedName>
        <fullName evidence="3">Suppressor of Mek1-like</fullName>
    </submittedName>
</protein>
<feature type="compositionally biased region" description="Basic and acidic residues" evidence="1">
    <location>
        <begin position="422"/>
        <end position="446"/>
    </location>
</feature>
<feature type="region of interest" description="Disordered" evidence="1">
    <location>
        <begin position="415"/>
        <end position="446"/>
    </location>
</feature>